<reference evidence="2" key="1">
    <citation type="submission" date="2010-08" db="EMBL/GenBank/DDBJ databases">
        <authorList>
            <consortium name="Caenorhabditis japonica Sequencing Consortium"/>
            <person name="Wilson R.K."/>
        </authorList>
    </citation>
    <scope>NUCLEOTIDE SEQUENCE [LARGE SCALE GENOMIC DNA]</scope>
    <source>
        <strain evidence="2">DF5081</strain>
    </source>
</reference>
<dbReference type="GO" id="GO:0000493">
    <property type="term" value="P:box H/ACA snoRNP assembly"/>
    <property type="evidence" value="ECO:0007669"/>
    <property type="project" value="InterPro"/>
</dbReference>
<organism evidence="1 2">
    <name type="scientific">Caenorhabditis japonica</name>
    <dbReference type="NCBI Taxonomy" id="281687"/>
    <lineage>
        <taxon>Eukaryota</taxon>
        <taxon>Metazoa</taxon>
        <taxon>Ecdysozoa</taxon>
        <taxon>Nematoda</taxon>
        <taxon>Chromadorea</taxon>
        <taxon>Rhabditida</taxon>
        <taxon>Rhabditina</taxon>
        <taxon>Rhabditomorpha</taxon>
        <taxon>Rhabditoidea</taxon>
        <taxon>Rhabditidae</taxon>
        <taxon>Peloderinae</taxon>
        <taxon>Caenorhabditis</taxon>
    </lineage>
</organism>
<dbReference type="GO" id="GO:0005654">
    <property type="term" value="C:nucleoplasm"/>
    <property type="evidence" value="ECO:0007669"/>
    <property type="project" value="TreeGrafter"/>
</dbReference>
<dbReference type="EnsemblMetazoa" id="CJA35700.1">
    <property type="protein sequence ID" value="CJA35700.1"/>
    <property type="gene ID" value="WBGene00211547"/>
</dbReference>
<dbReference type="Proteomes" id="UP000005237">
    <property type="component" value="Unassembled WGS sequence"/>
</dbReference>
<evidence type="ECO:0000313" key="1">
    <source>
        <dbReference type="EnsemblMetazoa" id="CJA35700.1"/>
    </source>
</evidence>
<dbReference type="AlphaFoldDB" id="A0A8R1IM13"/>
<evidence type="ECO:0000313" key="2">
    <source>
        <dbReference type="Proteomes" id="UP000005237"/>
    </source>
</evidence>
<dbReference type="PANTHER" id="PTHR12967">
    <property type="entry name" value="PROTEIN SHQ1 HOMOLOG"/>
    <property type="match status" value="1"/>
</dbReference>
<keyword evidence="2" id="KW-1185">Reference proteome</keyword>
<name>A0A8R1IM13_CAEJA</name>
<reference evidence="1" key="2">
    <citation type="submission" date="2022-06" db="UniProtKB">
        <authorList>
            <consortium name="EnsemblMetazoa"/>
        </authorList>
    </citation>
    <scope>IDENTIFICATION</scope>
    <source>
        <strain evidence="1">DF5081</strain>
    </source>
</reference>
<protein>
    <submittedName>
        <fullName evidence="1">Uncharacterized protein</fullName>
    </submittedName>
</protein>
<dbReference type="GO" id="GO:0005737">
    <property type="term" value="C:cytoplasm"/>
    <property type="evidence" value="ECO:0007669"/>
    <property type="project" value="TreeGrafter"/>
</dbReference>
<dbReference type="PANTHER" id="PTHR12967:SF0">
    <property type="entry name" value="PROTEIN SHQ1 HOMOLOG"/>
    <property type="match status" value="1"/>
</dbReference>
<accession>A0A8R1IM13</accession>
<dbReference type="InterPro" id="IPR039742">
    <property type="entry name" value="Shq1"/>
</dbReference>
<sequence length="113" mass="13089">MITELLNPSKDIHGRELVEEVDDEQEEEEVEAFFEESENLFVQKIVPEIEATNSTVKKFGYGFGWSKMGVIERLRDEIGKLVDLRNPEEVEIEVRAAECISADYEVFDEGRYL</sequence>
<proteinExistence type="predicted"/>
<dbReference type="GO" id="GO:0051082">
    <property type="term" value="F:unfolded protein binding"/>
    <property type="evidence" value="ECO:0007669"/>
    <property type="project" value="TreeGrafter"/>
</dbReference>